<dbReference type="UniPathway" id="UPA00031">
    <property type="reaction ID" value="UER00010"/>
</dbReference>
<evidence type="ECO:0000256" key="11">
    <source>
        <dbReference type="ARBA" id="ARBA00049534"/>
    </source>
</evidence>
<evidence type="ECO:0000313" key="15">
    <source>
        <dbReference type="EMBL" id="OIN96961.1"/>
    </source>
</evidence>
<dbReference type="PROSITE" id="PS51273">
    <property type="entry name" value="GATASE_TYPE_1"/>
    <property type="match status" value="1"/>
</dbReference>
<dbReference type="Gene3D" id="3.40.50.880">
    <property type="match status" value="1"/>
</dbReference>
<dbReference type="GO" id="GO:0000105">
    <property type="term" value="P:L-histidine biosynthetic process"/>
    <property type="evidence" value="ECO:0007669"/>
    <property type="project" value="UniProtKB-UniRule"/>
</dbReference>
<dbReference type="EC" id="4.3.2.10" evidence="12"/>
<dbReference type="EMBL" id="MNUO01000070">
    <property type="protein sequence ID" value="OIN96961.1"/>
    <property type="molecule type" value="Genomic_DNA"/>
</dbReference>
<dbReference type="GO" id="GO:0005737">
    <property type="term" value="C:cytoplasm"/>
    <property type="evidence" value="ECO:0007669"/>
    <property type="project" value="UniProtKB-SubCell"/>
</dbReference>
<dbReference type="HAMAP" id="MF_00278">
    <property type="entry name" value="HisH"/>
    <property type="match status" value="1"/>
</dbReference>
<evidence type="ECO:0000259" key="14">
    <source>
        <dbReference type="Pfam" id="PF00117"/>
    </source>
</evidence>
<feature type="active site" description="Nucleophile" evidence="12 13">
    <location>
        <position position="79"/>
    </location>
</feature>
<keyword evidence="5 12" id="KW-0028">Amino-acid biosynthesis</keyword>
<evidence type="ECO:0000256" key="12">
    <source>
        <dbReference type="HAMAP-Rule" id="MF_00278"/>
    </source>
</evidence>
<evidence type="ECO:0000256" key="9">
    <source>
        <dbReference type="ARBA" id="ARBA00023239"/>
    </source>
</evidence>
<dbReference type="PANTHER" id="PTHR42701:SF1">
    <property type="entry name" value="IMIDAZOLE GLYCEROL PHOSPHATE SYNTHASE SUBUNIT HISH"/>
    <property type="match status" value="1"/>
</dbReference>
<evidence type="ECO:0000256" key="3">
    <source>
        <dbReference type="ARBA" id="ARBA00011152"/>
    </source>
</evidence>
<comment type="catalytic activity">
    <reaction evidence="11 12">
        <text>L-glutamine + H2O = L-glutamate + NH4(+)</text>
        <dbReference type="Rhea" id="RHEA:15889"/>
        <dbReference type="ChEBI" id="CHEBI:15377"/>
        <dbReference type="ChEBI" id="CHEBI:28938"/>
        <dbReference type="ChEBI" id="CHEBI:29985"/>
        <dbReference type="ChEBI" id="CHEBI:58359"/>
        <dbReference type="EC" id="3.5.1.2"/>
    </reaction>
</comment>
<keyword evidence="9 12" id="KW-0456">Lyase</keyword>
<feature type="domain" description="Glutamine amidotransferase" evidence="14">
    <location>
        <begin position="4"/>
        <end position="198"/>
    </location>
</feature>
<dbReference type="PANTHER" id="PTHR42701">
    <property type="entry name" value="IMIDAZOLE GLYCEROL PHOSPHATE SYNTHASE SUBUNIT HISH"/>
    <property type="match status" value="1"/>
</dbReference>
<dbReference type="PIRSF" id="PIRSF000495">
    <property type="entry name" value="Amidotransf_hisH"/>
    <property type="match status" value="1"/>
</dbReference>
<dbReference type="AlphaFoldDB" id="A0A1J4SBX8"/>
<keyword evidence="7 12" id="KW-0315">Glutamine amidotransferase</keyword>
<organism evidence="15 16">
    <name type="scientific">Candidatus Desantisbacteria bacterium CG1_02_38_46</name>
    <dbReference type="NCBI Taxonomy" id="1817893"/>
    <lineage>
        <taxon>Bacteria</taxon>
        <taxon>Candidatus Desantisiibacteriota</taxon>
    </lineage>
</organism>
<feature type="active site" evidence="12 13">
    <location>
        <position position="182"/>
    </location>
</feature>
<evidence type="ECO:0000256" key="8">
    <source>
        <dbReference type="ARBA" id="ARBA00023102"/>
    </source>
</evidence>
<comment type="subcellular location">
    <subcellularLocation>
        <location evidence="1 12">Cytoplasm</location>
    </subcellularLocation>
</comment>
<comment type="catalytic activity">
    <reaction evidence="10 12">
        <text>5-[(5-phospho-1-deoxy-D-ribulos-1-ylimino)methylamino]-1-(5-phospho-beta-D-ribosyl)imidazole-4-carboxamide + L-glutamine = D-erythro-1-(imidazol-4-yl)glycerol 3-phosphate + 5-amino-1-(5-phospho-beta-D-ribosyl)imidazole-4-carboxamide + L-glutamate + H(+)</text>
        <dbReference type="Rhea" id="RHEA:24793"/>
        <dbReference type="ChEBI" id="CHEBI:15378"/>
        <dbReference type="ChEBI" id="CHEBI:29985"/>
        <dbReference type="ChEBI" id="CHEBI:58278"/>
        <dbReference type="ChEBI" id="CHEBI:58359"/>
        <dbReference type="ChEBI" id="CHEBI:58475"/>
        <dbReference type="ChEBI" id="CHEBI:58525"/>
        <dbReference type="EC" id="4.3.2.10"/>
    </reaction>
</comment>
<proteinExistence type="inferred from homology"/>
<dbReference type="SUPFAM" id="SSF52317">
    <property type="entry name" value="Class I glutamine amidotransferase-like"/>
    <property type="match status" value="1"/>
</dbReference>
<dbReference type="Pfam" id="PF00117">
    <property type="entry name" value="GATase"/>
    <property type="match status" value="1"/>
</dbReference>
<evidence type="ECO:0000256" key="2">
    <source>
        <dbReference type="ARBA" id="ARBA00005091"/>
    </source>
</evidence>
<evidence type="ECO:0000313" key="16">
    <source>
        <dbReference type="Proteomes" id="UP000182278"/>
    </source>
</evidence>
<keyword evidence="8 12" id="KW-0368">Histidine biosynthesis</keyword>
<dbReference type="FunFam" id="3.40.50.880:FF:000009">
    <property type="entry name" value="Imidazole glycerol phosphate synthase subunit HisH"/>
    <property type="match status" value="1"/>
</dbReference>
<comment type="function">
    <text evidence="12">IGPS catalyzes the conversion of PRFAR and glutamine to IGP, AICAR and glutamate. The HisH subunit catalyzes the hydrolysis of glutamine to glutamate and ammonia as part of the synthesis of IGP and AICAR. The resulting ammonia molecule is channeled to the active site of HisF.</text>
</comment>
<comment type="subunit">
    <text evidence="3 12">Heterodimer of HisH and HisF.</text>
</comment>
<reference evidence="15 16" key="1">
    <citation type="journal article" date="2016" name="Environ. Microbiol.">
        <title>Genomic resolution of a cold subsurface aquifer community provides metabolic insights for novel microbes adapted to high CO concentrations.</title>
        <authorList>
            <person name="Probst A.J."/>
            <person name="Castelle C.J."/>
            <person name="Singh A."/>
            <person name="Brown C.T."/>
            <person name="Anantharaman K."/>
            <person name="Sharon I."/>
            <person name="Hug L.A."/>
            <person name="Burstein D."/>
            <person name="Emerson J.B."/>
            <person name="Thomas B.C."/>
            <person name="Banfield J.F."/>
        </authorList>
    </citation>
    <scope>NUCLEOTIDE SEQUENCE [LARGE SCALE GENOMIC DNA]</scope>
    <source>
        <strain evidence="15">CG1_02_38_46</strain>
    </source>
</reference>
<dbReference type="GO" id="GO:0016829">
    <property type="term" value="F:lyase activity"/>
    <property type="evidence" value="ECO:0007669"/>
    <property type="project" value="UniProtKB-KW"/>
</dbReference>
<dbReference type="NCBIfam" id="TIGR01855">
    <property type="entry name" value="IMP_synth_hisH"/>
    <property type="match status" value="1"/>
</dbReference>
<dbReference type="GO" id="GO:0000107">
    <property type="term" value="F:imidazoleglycerol-phosphate synthase activity"/>
    <property type="evidence" value="ECO:0007669"/>
    <property type="project" value="UniProtKB-UniRule"/>
</dbReference>
<dbReference type="EC" id="3.5.1.2" evidence="12"/>
<evidence type="ECO:0000256" key="10">
    <source>
        <dbReference type="ARBA" id="ARBA00047838"/>
    </source>
</evidence>
<gene>
    <name evidence="12" type="primary">hisH</name>
    <name evidence="15" type="ORF">AUJ66_04765</name>
</gene>
<feature type="active site" evidence="12 13">
    <location>
        <position position="184"/>
    </location>
</feature>
<dbReference type="InterPro" id="IPR010139">
    <property type="entry name" value="Imidazole-glycPsynth_HisH"/>
</dbReference>
<keyword evidence="6 12" id="KW-0378">Hydrolase</keyword>
<dbReference type="InterPro" id="IPR029062">
    <property type="entry name" value="Class_I_gatase-like"/>
</dbReference>
<evidence type="ECO:0000256" key="1">
    <source>
        <dbReference type="ARBA" id="ARBA00004496"/>
    </source>
</evidence>
<evidence type="ECO:0000256" key="5">
    <source>
        <dbReference type="ARBA" id="ARBA00022605"/>
    </source>
</evidence>
<dbReference type="CDD" id="cd01748">
    <property type="entry name" value="GATase1_IGP_Synthase"/>
    <property type="match status" value="1"/>
</dbReference>
<name>A0A1J4SBX8_9BACT</name>
<accession>A0A1J4SBX8</accession>
<dbReference type="Proteomes" id="UP000182278">
    <property type="component" value="Unassembled WGS sequence"/>
</dbReference>
<sequence>MIVAINYGMGNLYSISKALERMGAKVKVTNNPRLIGSANAIVLPGVGAFREAMKNLSKYEIVPVIKKAIEEGKPFLGICLGMQLLFSESEEGNCKGLDIIKGKVRRFCRTEKIPHMGWNQVKCKKEIPILKGLPDPCWMYFAHSYYVTPSTQNNKVIAANTDYGVEFASIIWKQNVFGTQFHPEKSGKDGVMFLKNFIKIAGERCRRQF</sequence>
<evidence type="ECO:0000256" key="13">
    <source>
        <dbReference type="PIRSR" id="PIRSR000495-1"/>
    </source>
</evidence>
<evidence type="ECO:0000256" key="7">
    <source>
        <dbReference type="ARBA" id="ARBA00022962"/>
    </source>
</evidence>
<dbReference type="GO" id="GO:0004359">
    <property type="term" value="F:glutaminase activity"/>
    <property type="evidence" value="ECO:0007669"/>
    <property type="project" value="UniProtKB-EC"/>
</dbReference>
<comment type="caution">
    <text evidence="15">The sequence shown here is derived from an EMBL/GenBank/DDBJ whole genome shotgun (WGS) entry which is preliminary data.</text>
</comment>
<dbReference type="STRING" id="1817893.AUJ66_04765"/>
<evidence type="ECO:0000256" key="6">
    <source>
        <dbReference type="ARBA" id="ARBA00022801"/>
    </source>
</evidence>
<protein>
    <recommendedName>
        <fullName evidence="12">Imidazole glycerol phosphate synthase subunit HisH</fullName>
        <ecNumber evidence="12">4.3.2.10</ecNumber>
    </recommendedName>
    <alternativeName>
        <fullName evidence="12">IGP synthase glutaminase subunit</fullName>
        <ecNumber evidence="12">3.5.1.2</ecNumber>
    </alternativeName>
    <alternativeName>
        <fullName evidence="12">IGP synthase subunit HisH</fullName>
    </alternativeName>
    <alternativeName>
        <fullName evidence="12">ImGP synthase subunit HisH</fullName>
        <shortName evidence="12">IGPS subunit HisH</shortName>
    </alternativeName>
</protein>
<dbReference type="InterPro" id="IPR017926">
    <property type="entry name" value="GATASE"/>
</dbReference>
<comment type="pathway">
    <text evidence="2 12">Amino-acid biosynthesis; L-histidine biosynthesis; L-histidine from 5-phospho-alpha-D-ribose 1-diphosphate: step 5/9.</text>
</comment>
<evidence type="ECO:0000256" key="4">
    <source>
        <dbReference type="ARBA" id="ARBA00022490"/>
    </source>
</evidence>
<keyword evidence="4 12" id="KW-0963">Cytoplasm</keyword>